<evidence type="ECO:0000256" key="6">
    <source>
        <dbReference type="SAM" id="Phobius"/>
    </source>
</evidence>
<dbReference type="Pfam" id="PF04039">
    <property type="entry name" value="MnhB"/>
    <property type="match status" value="1"/>
</dbReference>
<evidence type="ECO:0000313" key="9">
    <source>
        <dbReference type="Proteomes" id="UP000053911"/>
    </source>
</evidence>
<dbReference type="InterPro" id="IPR007182">
    <property type="entry name" value="MnhB"/>
</dbReference>
<name>A0A101EKJ2_9EURY</name>
<dbReference type="PANTHER" id="PTHR33932">
    <property type="entry name" value="NA(+)/H(+) ANTIPORTER SUBUNIT B"/>
    <property type="match status" value="1"/>
</dbReference>
<keyword evidence="4 6" id="KW-1133">Transmembrane helix</keyword>
<feature type="transmembrane region" description="Helical" evidence="6">
    <location>
        <begin position="109"/>
        <end position="134"/>
    </location>
</feature>
<keyword evidence="2" id="KW-1003">Cell membrane</keyword>
<dbReference type="RefSeq" id="WP_048160291.1">
    <property type="nucleotide sequence ID" value="NZ_LGFD01000037.1"/>
</dbReference>
<organism evidence="8 9">
    <name type="scientific">Thermococcus sibiricus</name>
    <dbReference type="NCBI Taxonomy" id="172049"/>
    <lineage>
        <taxon>Archaea</taxon>
        <taxon>Methanobacteriati</taxon>
        <taxon>Methanobacteriota</taxon>
        <taxon>Thermococci</taxon>
        <taxon>Thermococcales</taxon>
        <taxon>Thermococcaceae</taxon>
        <taxon>Thermococcus</taxon>
    </lineage>
</organism>
<feature type="transmembrane region" description="Helical" evidence="6">
    <location>
        <begin position="77"/>
        <end position="97"/>
    </location>
</feature>
<dbReference type="AlphaFoldDB" id="A0A101EKJ2"/>
<dbReference type="PANTHER" id="PTHR33932:SF4">
    <property type="entry name" value="NA(+)_H(+) ANTIPORTER SUBUNIT B"/>
    <property type="match status" value="1"/>
</dbReference>
<protein>
    <submittedName>
        <fullName evidence="8">Multisubunit sodium/hydrogen antiporter, MnhB subunit</fullName>
    </submittedName>
</protein>
<gene>
    <name evidence="8" type="ORF">XD54_1642</name>
</gene>
<feature type="transmembrane region" description="Helical" evidence="6">
    <location>
        <begin position="12"/>
        <end position="31"/>
    </location>
</feature>
<accession>A0A101EKJ2</accession>
<dbReference type="EMBL" id="LGFD01000037">
    <property type="protein sequence ID" value="KUK17082.1"/>
    <property type="molecule type" value="Genomic_DNA"/>
</dbReference>
<keyword evidence="3 6" id="KW-0812">Transmembrane</keyword>
<dbReference type="PATRIC" id="fig|172049.5.peg.1199"/>
<dbReference type="Proteomes" id="UP000053911">
    <property type="component" value="Unassembled WGS sequence"/>
</dbReference>
<evidence type="ECO:0000256" key="1">
    <source>
        <dbReference type="ARBA" id="ARBA00004651"/>
    </source>
</evidence>
<keyword evidence="5 6" id="KW-0472">Membrane</keyword>
<proteinExistence type="predicted"/>
<evidence type="ECO:0000256" key="2">
    <source>
        <dbReference type="ARBA" id="ARBA00022475"/>
    </source>
</evidence>
<sequence length="140" mass="15412">MKMSLIVRTTTKLVSPFLVVYSTYLMMYGHLSPGGGFQAGVILAVSIILLITSHGYKKVRKTFKFWEVQLIEGVSGVFLVSLGIISLLFGGFFFNFLRGGSFGSLLSGGIVPLFNIGVALKVGAAFTFMFYILLRWVEHD</sequence>
<feature type="domain" description="Na+/H+ antiporter MnhB subunit-related protein" evidence="7">
    <location>
        <begin position="6"/>
        <end position="127"/>
    </location>
</feature>
<dbReference type="GeneID" id="8095835"/>
<evidence type="ECO:0000256" key="4">
    <source>
        <dbReference type="ARBA" id="ARBA00022989"/>
    </source>
</evidence>
<reference evidence="9" key="1">
    <citation type="journal article" date="2015" name="MBio">
        <title>Genome-Resolved Metagenomic Analysis Reveals Roles for Candidate Phyla and Other Microbial Community Members in Biogeochemical Transformations in Oil Reservoirs.</title>
        <authorList>
            <person name="Hu P."/>
            <person name="Tom L."/>
            <person name="Singh A."/>
            <person name="Thomas B.C."/>
            <person name="Baker B.J."/>
            <person name="Piceno Y.M."/>
            <person name="Andersen G.L."/>
            <person name="Banfield J.F."/>
        </authorList>
    </citation>
    <scope>NUCLEOTIDE SEQUENCE [LARGE SCALE GENOMIC DNA]</scope>
</reference>
<evidence type="ECO:0000256" key="5">
    <source>
        <dbReference type="ARBA" id="ARBA00023136"/>
    </source>
</evidence>
<evidence type="ECO:0000259" key="7">
    <source>
        <dbReference type="Pfam" id="PF04039"/>
    </source>
</evidence>
<comment type="caution">
    <text evidence="8">The sequence shown here is derived from an EMBL/GenBank/DDBJ whole genome shotgun (WGS) entry which is preliminary data.</text>
</comment>
<evidence type="ECO:0000313" key="8">
    <source>
        <dbReference type="EMBL" id="KUK17082.1"/>
    </source>
</evidence>
<dbReference type="GO" id="GO:0005886">
    <property type="term" value="C:plasma membrane"/>
    <property type="evidence" value="ECO:0007669"/>
    <property type="project" value="UniProtKB-SubCell"/>
</dbReference>
<dbReference type="InterPro" id="IPR050622">
    <property type="entry name" value="CPA3_antiporter_subunitB"/>
</dbReference>
<dbReference type="NCBIfam" id="NF006249">
    <property type="entry name" value="PRK08387.1"/>
    <property type="match status" value="1"/>
</dbReference>
<comment type="subcellular location">
    <subcellularLocation>
        <location evidence="1">Cell membrane</location>
        <topology evidence="1">Multi-pass membrane protein</topology>
    </subcellularLocation>
</comment>
<feature type="transmembrane region" description="Helical" evidence="6">
    <location>
        <begin position="37"/>
        <end position="56"/>
    </location>
</feature>
<evidence type="ECO:0000256" key="3">
    <source>
        <dbReference type="ARBA" id="ARBA00022692"/>
    </source>
</evidence>